<dbReference type="InterPro" id="IPR036390">
    <property type="entry name" value="WH_DNA-bd_sf"/>
</dbReference>
<keyword evidence="3" id="KW-1185">Reference proteome</keyword>
<accession>A0A1W1XU94</accession>
<gene>
    <name evidence="2" type="ORF">SAMN02745134_03210</name>
</gene>
<dbReference type="STRING" id="1121291.SAMN02745134_03210"/>
<dbReference type="AlphaFoldDB" id="A0A1W1XU94"/>
<name>A0A1W1XU94_9CLOT</name>
<sequence length="178" mass="21694">MLSDVELILIKFIKDKPYYAYELERLIEKRQLRHWVKISGTAIYQVLDRLCQKGLLEYTFEKEGNMPQRKRYHLTEEGNKQFFESTRKTIENIEKYYFKLSIGLSCRNFLPKDEFDKLIENRLNKLEEFLDEFNTTFEKSKELYPTKRHLIRKYLLAHYKLEEEFLNKILSGDEKTDE</sequence>
<evidence type="ECO:0000259" key="1">
    <source>
        <dbReference type="Pfam" id="PF03551"/>
    </source>
</evidence>
<dbReference type="InterPro" id="IPR005149">
    <property type="entry name" value="Tscrpt_reg_PadR_N"/>
</dbReference>
<dbReference type="PANTHER" id="PTHR33169:SF14">
    <property type="entry name" value="TRANSCRIPTIONAL REGULATOR RV3488"/>
    <property type="match status" value="1"/>
</dbReference>
<proteinExistence type="predicted"/>
<dbReference type="OrthoDB" id="9808762at2"/>
<dbReference type="InterPro" id="IPR036388">
    <property type="entry name" value="WH-like_DNA-bd_sf"/>
</dbReference>
<evidence type="ECO:0000313" key="2">
    <source>
        <dbReference type="EMBL" id="SMC27539.1"/>
    </source>
</evidence>
<organism evidence="2 3">
    <name type="scientific">Clostridium acidisoli DSM 12555</name>
    <dbReference type="NCBI Taxonomy" id="1121291"/>
    <lineage>
        <taxon>Bacteria</taxon>
        <taxon>Bacillati</taxon>
        <taxon>Bacillota</taxon>
        <taxon>Clostridia</taxon>
        <taxon>Eubacteriales</taxon>
        <taxon>Clostridiaceae</taxon>
        <taxon>Clostridium</taxon>
    </lineage>
</organism>
<protein>
    <submittedName>
        <fullName evidence="2">Transcriptional regulator, PadR family</fullName>
    </submittedName>
</protein>
<evidence type="ECO:0000313" key="3">
    <source>
        <dbReference type="Proteomes" id="UP000192468"/>
    </source>
</evidence>
<dbReference type="SUPFAM" id="SSF46785">
    <property type="entry name" value="Winged helix' DNA-binding domain"/>
    <property type="match status" value="1"/>
</dbReference>
<reference evidence="2 3" key="1">
    <citation type="submission" date="2017-04" db="EMBL/GenBank/DDBJ databases">
        <authorList>
            <person name="Afonso C.L."/>
            <person name="Miller P.J."/>
            <person name="Scott M.A."/>
            <person name="Spackman E."/>
            <person name="Goraichik I."/>
            <person name="Dimitrov K.M."/>
            <person name="Suarez D.L."/>
            <person name="Swayne D.E."/>
        </authorList>
    </citation>
    <scope>NUCLEOTIDE SEQUENCE [LARGE SCALE GENOMIC DNA]</scope>
    <source>
        <strain evidence="2 3">DSM 12555</strain>
    </source>
</reference>
<dbReference type="RefSeq" id="WP_084117183.1">
    <property type="nucleotide sequence ID" value="NZ_FWXH01000018.1"/>
</dbReference>
<dbReference type="Gene3D" id="1.10.10.10">
    <property type="entry name" value="Winged helix-like DNA-binding domain superfamily/Winged helix DNA-binding domain"/>
    <property type="match status" value="1"/>
</dbReference>
<dbReference type="Pfam" id="PF03551">
    <property type="entry name" value="PadR"/>
    <property type="match status" value="1"/>
</dbReference>
<feature type="domain" description="Transcription regulator PadR N-terminal" evidence="1">
    <location>
        <begin position="10"/>
        <end position="82"/>
    </location>
</feature>
<dbReference type="Proteomes" id="UP000192468">
    <property type="component" value="Unassembled WGS sequence"/>
</dbReference>
<dbReference type="EMBL" id="FWXH01000018">
    <property type="protein sequence ID" value="SMC27539.1"/>
    <property type="molecule type" value="Genomic_DNA"/>
</dbReference>
<dbReference type="InterPro" id="IPR052509">
    <property type="entry name" value="Metal_resp_DNA-bind_regulator"/>
</dbReference>
<dbReference type="PANTHER" id="PTHR33169">
    <property type="entry name" value="PADR-FAMILY TRANSCRIPTIONAL REGULATOR"/>
    <property type="match status" value="1"/>
</dbReference>